<comment type="caution">
    <text evidence="1">The sequence shown here is derived from an EMBL/GenBank/DDBJ whole genome shotgun (WGS) entry which is preliminary data.</text>
</comment>
<evidence type="ECO:0000313" key="2">
    <source>
        <dbReference type="Proteomes" id="UP000220828"/>
    </source>
</evidence>
<accession>A0A2H3KN87</accession>
<proteinExistence type="predicted"/>
<protein>
    <submittedName>
        <fullName evidence="1">Uncharacterized protein</fullName>
    </submittedName>
</protein>
<evidence type="ECO:0000313" key="1">
    <source>
        <dbReference type="EMBL" id="PDS22211.1"/>
    </source>
</evidence>
<reference evidence="1 2" key="1">
    <citation type="submission" date="2017-09" db="EMBL/GenBank/DDBJ databases">
        <title>Whole genomes of Flavobacteriaceae.</title>
        <authorList>
            <person name="Stine C."/>
            <person name="Li C."/>
            <person name="Tadesse D."/>
        </authorList>
    </citation>
    <scope>NUCLEOTIDE SEQUENCE [LARGE SCALE GENOMIC DNA]</scope>
    <source>
        <strain evidence="1 2">ATCC 35036</strain>
    </source>
</reference>
<sequence length="112" mass="13327">MELTAFSNWLKASYDFDSNENEFFSIALVQTFNYLNDVQIDKIPFFEYHQQPKLSHKILWRYLEQLLMLLKLIPQSDVLPRVIDGLNLHEFFGLKGELQLKIFELKNLFEGV</sequence>
<dbReference type="EMBL" id="PCMW01000109">
    <property type="protein sequence ID" value="PDS22211.1"/>
    <property type="molecule type" value="Genomic_DNA"/>
</dbReference>
<dbReference type="AlphaFoldDB" id="A0A2H3KN87"/>
<gene>
    <name evidence="1" type="ORF">B0A77_13990</name>
</gene>
<dbReference type="OrthoDB" id="1382001at2"/>
<organism evidence="1 2">
    <name type="scientific">Flavobacterium branchiophilum</name>
    <dbReference type="NCBI Taxonomy" id="55197"/>
    <lineage>
        <taxon>Bacteria</taxon>
        <taxon>Pseudomonadati</taxon>
        <taxon>Bacteroidota</taxon>
        <taxon>Flavobacteriia</taxon>
        <taxon>Flavobacteriales</taxon>
        <taxon>Flavobacteriaceae</taxon>
        <taxon>Flavobacterium</taxon>
    </lineage>
</organism>
<dbReference type="Proteomes" id="UP000220828">
    <property type="component" value="Unassembled WGS sequence"/>
</dbReference>
<name>A0A2H3KN87_9FLAO</name>
<dbReference type="RefSeq" id="WP_097554840.1">
    <property type="nucleotide sequence ID" value="NZ_PCMW01000109.1"/>
</dbReference>